<reference evidence="2" key="2">
    <citation type="submission" date="2015-08" db="EMBL/GenBank/DDBJ databases">
        <title>Draft Genome Sequence of a Heterotrophic Facultative Anaerobic Bacterium Ardenticatena maritima Strain 110S.</title>
        <authorList>
            <person name="Kawaichi S."/>
            <person name="Yoshida T."/>
            <person name="Sako Y."/>
            <person name="Nakamura R."/>
        </authorList>
    </citation>
    <scope>NUCLEOTIDE SEQUENCE [LARGE SCALE GENOMIC DNA]</scope>
    <source>
        <strain evidence="2">110S</strain>
    </source>
</reference>
<dbReference type="Proteomes" id="UP000037784">
    <property type="component" value="Unassembled WGS sequence"/>
</dbReference>
<dbReference type="AlphaFoldDB" id="A0A0M8K8C2"/>
<accession>A0A0M8K8C2</accession>
<dbReference type="EMBL" id="BBZA01000196">
    <property type="protein sequence ID" value="GAP63835.1"/>
    <property type="molecule type" value="Genomic_DNA"/>
</dbReference>
<evidence type="ECO:0000313" key="2">
    <source>
        <dbReference type="Proteomes" id="UP000037784"/>
    </source>
</evidence>
<proteinExistence type="predicted"/>
<reference evidence="1 2" key="1">
    <citation type="journal article" date="2015" name="Genome Announc.">
        <title>Draft Genome Sequence of a Heterotrophic Facultative Anaerobic Thermophilic Bacterium, Ardenticatena maritima Strain 110ST.</title>
        <authorList>
            <person name="Kawaichi S."/>
            <person name="Yoshida T."/>
            <person name="Sako Y."/>
            <person name="Nakamura R."/>
        </authorList>
    </citation>
    <scope>NUCLEOTIDE SEQUENCE [LARGE SCALE GENOMIC DNA]</scope>
    <source>
        <strain evidence="1 2">110S</strain>
    </source>
</reference>
<organism evidence="1 2">
    <name type="scientific">Ardenticatena maritima</name>
    <dbReference type="NCBI Taxonomy" id="872965"/>
    <lineage>
        <taxon>Bacteria</taxon>
        <taxon>Bacillati</taxon>
        <taxon>Chloroflexota</taxon>
        <taxon>Ardenticatenia</taxon>
        <taxon>Ardenticatenales</taxon>
        <taxon>Ardenticatenaceae</taxon>
        <taxon>Ardenticatena</taxon>
    </lineage>
</organism>
<dbReference type="InParanoid" id="A0A0M8K8C2"/>
<evidence type="ECO:0000313" key="1">
    <source>
        <dbReference type="EMBL" id="GAP63835.1"/>
    </source>
</evidence>
<name>A0A0M8K8C2_9CHLR</name>
<comment type="caution">
    <text evidence="1">The sequence shown here is derived from an EMBL/GenBank/DDBJ whole genome shotgun (WGS) entry which is preliminary data.</text>
</comment>
<gene>
    <name evidence="1" type="ORF">ARMA_2258</name>
</gene>
<keyword evidence="2" id="KW-1185">Reference proteome</keyword>
<sequence>MNTPIPGFWLQGLVKKESIRGKYKSPDAVVGAYARRRKYVLSVRQSA</sequence>
<protein>
    <submittedName>
        <fullName evidence="1">Uncharacterized protein</fullName>
    </submittedName>
</protein>